<dbReference type="Proteomes" id="UP000664288">
    <property type="component" value="Unassembled WGS sequence"/>
</dbReference>
<evidence type="ECO:0000256" key="1">
    <source>
        <dbReference type="SAM" id="MobiDB-lite"/>
    </source>
</evidence>
<proteinExistence type="predicted"/>
<evidence type="ECO:0000313" key="2">
    <source>
        <dbReference type="EMBL" id="MBO0904767.1"/>
    </source>
</evidence>
<name>A0ABS3J537_9HYPH</name>
<sequence>MVGAVRTSDQRRFSENDVSEPEGDEALPEGKNVTNAKPPRPIFDSEEERADFEFHDSDEWVSVDNVAAEHAALRASAQQILAGKRPRRISISISERDLARLKIKAAEKGMPYQTLINSILHDYVEG</sequence>
<evidence type="ECO:0000313" key="3">
    <source>
        <dbReference type="Proteomes" id="UP000664288"/>
    </source>
</evidence>
<dbReference type="Pfam" id="PF12441">
    <property type="entry name" value="CopG_antitoxin"/>
    <property type="match status" value="1"/>
</dbReference>
<feature type="region of interest" description="Disordered" evidence="1">
    <location>
        <begin position="1"/>
        <end position="44"/>
    </location>
</feature>
<comment type="caution">
    <text evidence="2">The sequence shown here is derived from an EMBL/GenBank/DDBJ whole genome shotgun (WGS) entry which is preliminary data.</text>
</comment>
<accession>A0ABS3J537</accession>
<dbReference type="EMBL" id="JAFMPY010000014">
    <property type="protein sequence ID" value="MBO0904767.1"/>
    <property type="molecule type" value="Genomic_DNA"/>
</dbReference>
<feature type="compositionally biased region" description="Acidic residues" evidence="1">
    <location>
        <begin position="17"/>
        <end position="27"/>
    </location>
</feature>
<evidence type="ECO:0008006" key="4">
    <source>
        <dbReference type="Google" id="ProtNLM"/>
    </source>
</evidence>
<dbReference type="InterPro" id="IPR022148">
    <property type="entry name" value="CopG_antitoxin"/>
</dbReference>
<reference evidence="2 3" key="1">
    <citation type="submission" date="2021-03" db="EMBL/GenBank/DDBJ databases">
        <title>Whole genome sequence of Jiella sp. MQZ13P-4.</title>
        <authorList>
            <person name="Tuo L."/>
        </authorList>
    </citation>
    <scope>NUCLEOTIDE SEQUENCE [LARGE SCALE GENOMIC DNA]</scope>
    <source>
        <strain evidence="2 3">MQZ13P-4</strain>
    </source>
</reference>
<organism evidence="2 3">
    <name type="scientific">Jiella sonneratiae</name>
    <dbReference type="NCBI Taxonomy" id="2816856"/>
    <lineage>
        <taxon>Bacteria</taxon>
        <taxon>Pseudomonadati</taxon>
        <taxon>Pseudomonadota</taxon>
        <taxon>Alphaproteobacteria</taxon>
        <taxon>Hyphomicrobiales</taxon>
        <taxon>Aurantimonadaceae</taxon>
        <taxon>Jiella</taxon>
    </lineage>
</organism>
<protein>
    <recommendedName>
        <fullName evidence="4">DNA binding CopG/RHH family protein</fullName>
    </recommendedName>
</protein>
<gene>
    <name evidence="2" type="ORF">J1C47_14060</name>
</gene>
<keyword evidence="3" id="KW-1185">Reference proteome</keyword>